<reference evidence="1 2" key="1">
    <citation type="submission" date="2019-03" db="EMBL/GenBank/DDBJ databases">
        <title>Single cell metagenomics reveals metabolic interactions within the superorganism composed of flagellate Streblomastix strix and complex community of Bacteroidetes bacteria on its surface.</title>
        <authorList>
            <person name="Treitli S.C."/>
            <person name="Kolisko M."/>
            <person name="Husnik F."/>
            <person name="Keeling P."/>
            <person name="Hampl V."/>
        </authorList>
    </citation>
    <scope>NUCLEOTIDE SEQUENCE [LARGE SCALE GENOMIC DNA]</scope>
    <source>
        <strain evidence="1">ST1C</strain>
    </source>
</reference>
<organism evidence="1 2">
    <name type="scientific">Streblomastix strix</name>
    <dbReference type="NCBI Taxonomy" id="222440"/>
    <lineage>
        <taxon>Eukaryota</taxon>
        <taxon>Metamonada</taxon>
        <taxon>Preaxostyla</taxon>
        <taxon>Oxymonadida</taxon>
        <taxon>Streblomastigidae</taxon>
        <taxon>Streblomastix</taxon>
    </lineage>
</organism>
<dbReference type="EMBL" id="SNRW01021572">
    <property type="protein sequence ID" value="KAA6364501.1"/>
    <property type="molecule type" value="Genomic_DNA"/>
</dbReference>
<dbReference type="AlphaFoldDB" id="A0A5J4U3B8"/>
<evidence type="ECO:0000313" key="1">
    <source>
        <dbReference type="EMBL" id="KAA6364501.1"/>
    </source>
</evidence>
<name>A0A5J4U3B8_9EUKA</name>
<proteinExistence type="predicted"/>
<sequence length="96" mass="11533">MSIFNQGLTFEEVIHHIYTIGLRIDLDQLIQPYSELDEIDPNDPTTIDQTSDDGYRYYDKIYFALYSLFHTRARFILREILRARFILREILRLSSE</sequence>
<accession>A0A5J4U3B8</accession>
<protein>
    <submittedName>
        <fullName evidence="1">Uncharacterized protein</fullName>
    </submittedName>
</protein>
<dbReference type="Proteomes" id="UP000324800">
    <property type="component" value="Unassembled WGS sequence"/>
</dbReference>
<evidence type="ECO:0000313" key="2">
    <source>
        <dbReference type="Proteomes" id="UP000324800"/>
    </source>
</evidence>
<comment type="caution">
    <text evidence="1">The sequence shown here is derived from an EMBL/GenBank/DDBJ whole genome shotgun (WGS) entry which is preliminary data.</text>
</comment>
<gene>
    <name evidence="1" type="ORF">EZS28_039973</name>
</gene>